<feature type="compositionally biased region" description="Polar residues" evidence="1">
    <location>
        <begin position="500"/>
        <end position="509"/>
    </location>
</feature>
<feature type="compositionally biased region" description="Basic and acidic residues" evidence="1">
    <location>
        <begin position="302"/>
        <end position="323"/>
    </location>
</feature>
<feature type="compositionally biased region" description="Polar residues" evidence="1">
    <location>
        <begin position="118"/>
        <end position="140"/>
    </location>
</feature>
<feature type="region of interest" description="Disordered" evidence="1">
    <location>
        <begin position="1"/>
        <end position="91"/>
    </location>
</feature>
<reference evidence="2" key="1">
    <citation type="journal article" date="2020" name="Stud. Mycol.">
        <title>101 Dothideomycetes genomes: a test case for predicting lifestyles and emergence of pathogens.</title>
        <authorList>
            <person name="Haridas S."/>
            <person name="Albert R."/>
            <person name="Binder M."/>
            <person name="Bloem J."/>
            <person name="Labutti K."/>
            <person name="Salamov A."/>
            <person name="Andreopoulos B."/>
            <person name="Baker S."/>
            <person name="Barry K."/>
            <person name="Bills G."/>
            <person name="Bluhm B."/>
            <person name="Cannon C."/>
            <person name="Castanera R."/>
            <person name="Culley D."/>
            <person name="Daum C."/>
            <person name="Ezra D."/>
            <person name="Gonzalez J."/>
            <person name="Henrissat B."/>
            <person name="Kuo A."/>
            <person name="Liang C."/>
            <person name="Lipzen A."/>
            <person name="Lutzoni F."/>
            <person name="Magnuson J."/>
            <person name="Mondo S."/>
            <person name="Nolan M."/>
            <person name="Ohm R."/>
            <person name="Pangilinan J."/>
            <person name="Park H.-J."/>
            <person name="Ramirez L."/>
            <person name="Alfaro M."/>
            <person name="Sun H."/>
            <person name="Tritt A."/>
            <person name="Yoshinaga Y."/>
            <person name="Zwiers L.-H."/>
            <person name="Turgeon B."/>
            <person name="Goodwin S."/>
            <person name="Spatafora J."/>
            <person name="Crous P."/>
            <person name="Grigoriev I."/>
        </authorList>
    </citation>
    <scope>NUCLEOTIDE SEQUENCE</scope>
    <source>
        <strain evidence="2">CBS 473.64</strain>
    </source>
</reference>
<feature type="compositionally biased region" description="Polar residues" evidence="1">
    <location>
        <begin position="181"/>
        <end position="198"/>
    </location>
</feature>
<feature type="compositionally biased region" description="Polar residues" evidence="1">
    <location>
        <begin position="361"/>
        <end position="375"/>
    </location>
</feature>
<organism evidence="2 3">
    <name type="scientific">Massarina eburnea CBS 473.64</name>
    <dbReference type="NCBI Taxonomy" id="1395130"/>
    <lineage>
        <taxon>Eukaryota</taxon>
        <taxon>Fungi</taxon>
        <taxon>Dikarya</taxon>
        <taxon>Ascomycota</taxon>
        <taxon>Pezizomycotina</taxon>
        <taxon>Dothideomycetes</taxon>
        <taxon>Pleosporomycetidae</taxon>
        <taxon>Pleosporales</taxon>
        <taxon>Massarineae</taxon>
        <taxon>Massarinaceae</taxon>
        <taxon>Massarina</taxon>
    </lineage>
</organism>
<dbReference type="EMBL" id="MU006808">
    <property type="protein sequence ID" value="KAF2635298.1"/>
    <property type="molecule type" value="Genomic_DNA"/>
</dbReference>
<name>A0A6A6RME6_9PLEO</name>
<protein>
    <submittedName>
        <fullName evidence="2">Uncharacterized protein</fullName>
    </submittedName>
</protein>
<feature type="compositionally biased region" description="Low complexity" evidence="1">
    <location>
        <begin position="393"/>
        <end position="418"/>
    </location>
</feature>
<accession>A0A6A6RME6</accession>
<feature type="compositionally biased region" description="Low complexity" evidence="1">
    <location>
        <begin position="56"/>
        <end position="85"/>
    </location>
</feature>
<keyword evidence="3" id="KW-1185">Reference proteome</keyword>
<dbReference type="AlphaFoldDB" id="A0A6A6RME6"/>
<dbReference type="OrthoDB" id="4117770at2759"/>
<feature type="region of interest" description="Disordered" evidence="1">
    <location>
        <begin position="302"/>
        <end position="435"/>
    </location>
</feature>
<proteinExistence type="predicted"/>
<dbReference type="Proteomes" id="UP000799753">
    <property type="component" value="Unassembled WGS sequence"/>
</dbReference>
<feature type="compositionally biased region" description="Low complexity" evidence="1">
    <location>
        <begin position="162"/>
        <end position="174"/>
    </location>
</feature>
<feature type="region of interest" description="Disordered" evidence="1">
    <location>
        <begin position="112"/>
        <end position="289"/>
    </location>
</feature>
<evidence type="ECO:0000313" key="2">
    <source>
        <dbReference type="EMBL" id="KAF2635298.1"/>
    </source>
</evidence>
<evidence type="ECO:0000256" key="1">
    <source>
        <dbReference type="SAM" id="MobiDB-lite"/>
    </source>
</evidence>
<evidence type="ECO:0000313" key="3">
    <source>
        <dbReference type="Proteomes" id="UP000799753"/>
    </source>
</evidence>
<gene>
    <name evidence="2" type="ORF">P280DRAFT_523184</name>
</gene>
<sequence length="509" mass="53673">MAVNADLVRPPRIPKLTYRNAHPTDSAASSSPNTPTDARSIDSFAVPRPSTSTTDSAEPSSRSRISSSSSASSLASSNDSASKASKAAKKKKNGMLSFLTVKEPSQVALEQFAKSQHDQATTKSPLNTIGLQNISTQKLPSNVPKVNSKWDGIPDAVKSARHSPSSSRTSSMSSHGGRPMQVSNPALMSSAFSVTSHVSRGAPPSLASDIDLSERKDPISLATPPLNLAPRSAPPEKTSFFPSESSIMSGALPTTPTHPWSPPPAPSPSRVGAQGALPFPEATPVEPVDKLVHTKADAILKKLRGDRGLLSGKAKEVKLNGEKDDQDTVPDTHNFLFENQSPAGHSRLSTDSASSSSSSSLNIDVSTPLPISQAQLADRPRTSSGSFPRPRPLRSTSYKSTSSALSTLYEESTTGTETITEESRTPMTTIPSRRSFDAVSVADSVANSVAPSTMSASWYRSSKDRLGLGSRISKSEDLPWETEPEPAGAATHSYRGGLESSATTFPGSR</sequence>
<feature type="compositionally biased region" description="Polar residues" evidence="1">
    <location>
        <begin position="26"/>
        <end position="37"/>
    </location>
</feature>
<feature type="compositionally biased region" description="Low complexity" evidence="1">
    <location>
        <begin position="346"/>
        <end position="360"/>
    </location>
</feature>
<feature type="region of interest" description="Disordered" evidence="1">
    <location>
        <begin position="470"/>
        <end position="509"/>
    </location>
</feature>